<gene>
    <name evidence="2" type="ORF">GRO01_12560</name>
</gene>
<dbReference type="InterPro" id="IPR029058">
    <property type="entry name" value="AB_hydrolase_fold"/>
</dbReference>
<dbReference type="Proteomes" id="UP000320772">
    <property type="component" value="Unassembled WGS sequence"/>
</dbReference>
<protein>
    <submittedName>
        <fullName evidence="2">Hydrolase</fullName>
    </submittedName>
</protein>
<feature type="signal peptide" evidence="1">
    <location>
        <begin position="1"/>
        <end position="23"/>
    </location>
</feature>
<dbReference type="AlphaFoldDB" id="A0A4Y3M300"/>
<organism evidence="2 3">
    <name type="scientific">Gluconobacter roseus NBRC 3990</name>
    <dbReference type="NCBI Taxonomy" id="1307950"/>
    <lineage>
        <taxon>Bacteria</taxon>
        <taxon>Pseudomonadati</taxon>
        <taxon>Pseudomonadota</taxon>
        <taxon>Alphaproteobacteria</taxon>
        <taxon>Acetobacterales</taxon>
        <taxon>Acetobacteraceae</taxon>
        <taxon>Gluconobacter</taxon>
    </lineage>
</organism>
<feature type="chain" id="PRO_5021381170" evidence="1">
    <location>
        <begin position="24"/>
        <end position="291"/>
    </location>
</feature>
<dbReference type="EMBL" id="BJLY01000002">
    <property type="protein sequence ID" value="GEB03680.1"/>
    <property type="molecule type" value="Genomic_DNA"/>
</dbReference>
<reference evidence="2 3" key="1">
    <citation type="submission" date="2019-06" db="EMBL/GenBank/DDBJ databases">
        <title>Whole genome shotgun sequence of Gluconobacter roseus NBRC 3990.</title>
        <authorList>
            <person name="Hosoyama A."/>
            <person name="Uohara A."/>
            <person name="Ohji S."/>
            <person name="Ichikawa N."/>
        </authorList>
    </citation>
    <scope>NUCLEOTIDE SEQUENCE [LARGE SCALE GENOMIC DNA]</scope>
    <source>
        <strain evidence="2 3">NBRC 3990</strain>
    </source>
</reference>
<dbReference type="SUPFAM" id="SSF53474">
    <property type="entry name" value="alpha/beta-Hydrolases"/>
    <property type="match status" value="1"/>
</dbReference>
<keyword evidence="1" id="KW-0732">Signal</keyword>
<proteinExistence type="predicted"/>
<dbReference type="RefSeq" id="WP_083541391.1">
    <property type="nucleotide sequence ID" value="NZ_BAQZ01000002.1"/>
</dbReference>
<sequence length="291" mass="31654">MPDLKAACLGAAVLALMAGTAEAGILPEGRSLENVTVAGEHFDVAVFRPASCQIRAILIVLAGKNRDSATYRDDAIPLARHECSLVFAPDFPMSRFPVQQYQRGGYPVSRQTVPAASYMKPLEHWTRSVSDEPRVPIILVGHSAGAQYLERVAAYAPGEESMTVIMNPSTYVEPETDTAVPYGFRNWPEPASLPDLRRYLARNIAVILGADDTETTSATYHSPAAAEQGRNRLERGQWAYAQAREQAEKLNVPFGWTITLVPATGHEASKMLASAELQDAIETAIRSASSR</sequence>
<name>A0A4Y3M300_9PROT</name>
<dbReference type="PANTHER" id="PTHR35560:SF3">
    <property type="entry name" value="PEPTIDASE S9 PROLYL OLIGOPEPTIDASE CATALYTIC DOMAIN-CONTAINING PROTEIN"/>
    <property type="match status" value="1"/>
</dbReference>
<dbReference type="STRING" id="586239.AD943_10000"/>
<accession>A0A4Y3M300</accession>
<dbReference type="Gene3D" id="3.40.50.1820">
    <property type="entry name" value="alpha/beta hydrolase"/>
    <property type="match status" value="1"/>
</dbReference>
<dbReference type="PANTHER" id="PTHR35560">
    <property type="entry name" value="BLL0132 PROTEIN"/>
    <property type="match status" value="1"/>
</dbReference>
<comment type="caution">
    <text evidence="2">The sequence shown here is derived from an EMBL/GenBank/DDBJ whole genome shotgun (WGS) entry which is preliminary data.</text>
</comment>
<evidence type="ECO:0000313" key="3">
    <source>
        <dbReference type="Proteomes" id="UP000320772"/>
    </source>
</evidence>
<evidence type="ECO:0000313" key="2">
    <source>
        <dbReference type="EMBL" id="GEB03680.1"/>
    </source>
</evidence>
<keyword evidence="2" id="KW-0378">Hydrolase</keyword>
<keyword evidence="3" id="KW-1185">Reference proteome</keyword>
<evidence type="ECO:0000256" key="1">
    <source>
        <dbReference type="SAM" id="SignalP"/>
    </source>
</evidence>
<dbReference type="GO" id="GO:0016787">
    <property type="term" value="F:hydrolase activity"/>
    <property type="evidence" value="ECO:0007669"/>
    <property type="project" value="UniProtKB-KW"/>
</dbReference>